<dbReference type="SUPFAM" id="SSF51735">
    <property type="entry name" value="NAD(P)-binding Rossmann-fold domains"/>
    <property type="match status" value="1"/>
</dbReference>
<evidence type="ECO:0000259" key="1">
    <source>
        <dbReference type="Pfam" id="PF01408"/>
    </source>
</evidence>
<evidence type="ECO:0000313" key="3">
    <source>
        <dbReference type="Proteomes" id="UP000753802"/>
    </source>
</evidence>
<protein>
    <submittedName>
        <fullName evidence="2">Gfo/Idh/MocA family oxidoreductase</fullName>
    </submittedName>
</protein>
<keyword evidence="3" id="KW-1185">Reference proteome</keyword>
<dbReference type="InterPro" id="IPR036291">
    <property type="entry name" value="NAD(P)-bd_dom_sf"/>
</dbReference>
<organism evidence="2 3">
    <name type="scientific">Sediminibacterium roseum</name>
    <dbReference type="NCBI Taxonomy" id="1978412"/>
    <lineage>
        <taxon>Bacteria</taxon>
        <taxon>Pseudomonadati</taxon>
        <taxon>Bacteroidota</taxon>
        <taxon>Chitinophagia</taxon>
        <taxon>Chitinophagales</taxon>
        <taxon>Chitinophagaceae</taxon>
        <taxon>Sediminibacterium</taxon>
    </lineage>
</organism>
<dbReference type="InterPro" id="IPR000683">
    <property type="entry name" value="Gfo/Idh/MocA-like_OxRdtase_N"/>
</dbReference>
<name>A0ABW9ZTG6_9BACT</name>
<accession>A0ABW9ZTG6</accession>
<reference evidence="2 3" key="1">
    <citation type="submission" date="2020-01" db="EMBL/GenBank/DDBJ databases">
        <title>Genome analysis.</title>
        <authorList>
            <person name="Wu S."/>
            <person name="Wang G."/>
        </authorList>
    </citation>
    <scope>NUCLEOTIDE SEQUENCE [LARGE SCALE GENOMIC DNA]</scope>
    <source>
        <strain evidence="2 3">SYL130</strain>
    </source>
</reference>
<sequence length="321" mass="35902">MYNIAIIGAGQLGSRHLQGLMKSTLDLNIAVVDPLESSLAVAKQRAGEIPRGKNKINVNYFTVISELQRTIDFCIVATNSDVRLRVLKEVADRSDVKNMLLEKVLFQDLASYDIAQDLLTEKKIKAWVNSGWRNFPFLKEIRNEVRAPSKMTYVVTGGRWGLACNTIHNMDLLSCLSGIQDFTLDISAIEKIIPSKRNGFYEMIGTLICRQSNGSVMLLNSRDIDSIDMNFHITSDDYEWNIDGIRLSAIRTSMVSAEPVVSKPYSYPYQSDTTNIQCHNVLSGNDPDLPSFSFSAKQHKTMITAFTSVFQKFGIPGCPIT</sequence>
<evidence type="ECO:0000313" key="2">
    <source>
        <dbReference type="EMBL" id="NCI49047.1"/>
    </source>
</evidence>
<dbReference type="Gene3D" id="3.40.50.720">
    <property type="entry name" value="NAD(P)-binding Rossmann-like Domain"/>
    <property type="match status" value="1"/>
</dbReference>
<dbReference type="RefSeq" id="WP_161817347.1">
    <property type="nucleotide sequence ID" value="NZ_JAACJS010000002.1"/>
</dbReference>
<dbReference type="Proteomes" id="UP000753802">
    <property type="component" value="Unassembled WGS sequence"/>
</dbReference>
<gene>
    <name evidence="2" type="ORF">GWC95_03880</name>
</gene>
<feature type="domain" description="Gfo/Idh/MocA-like oxidoreductase N-terminal" evidence="1">
    <location>
        <begin position="3"/>
        <end position="129"/>
    </location>
</feature>
<comment type="caution">
    <text evidence="2">The sequence shown here is derived from an EMBL/GenBank/DDBJ whole genome shotgun (WGS) entry which is preliminary data.</text>
</comment>
<proteinExistence type="predicted"/>
<dbReference type="EMBL" id="JAACJS010000002">
    <property type="protein sequence ID" value="NCI49047.1"/>
    <property type="molecule type" value="Genomic_DNA"/>
</dbReference>
<dbReference type="Pfam" id="PF01408">
    <property type="entry name" value="GFO_IDH_MocA"/>
    <property type="match status" value="1"/>
</dbReference>